<evidence type="ECO:0000313" key="2">
    <source>
        <dbReference type="Proteomes" id="UP000267469"/>
    </source>
</evidence>
<name>A0A3N0DIQ3_SINP1</name>
<sequence>MKDLHPPCGLISYTYMKMFHVAYVKVFRVTCMEEISHIAYYTGGKDIQSGAFRIIPSGHIKDSSSGNFYNSDSWFSGRQMQSGNLLVCKWTCQGKL</sequence>
<dbReference type="EMBL" id="RJTM01000166">
    <property type="protein sequence ID" value="RNL75550.1"/>
    <property type="molecule type" value="Genomic_DNA"/>
</dbReference>
<evidence type="ECO:0000313" key="1">
    <source>
        <dbReference type="EMBL" id="RNL75550.1"/>
    </source>
</evidence>
<accession>A0A3N0DIQ3</accession>
<gene>
    <name evidence="1" type="ORF">ED312_21260</name>
</gene>
<comment type="caution">
    <text evidence="1">The sequence shown here is derived from an EMBL/GenBank/DDBJ whole genome shotgun (WGS) entry which is preliminary data.</text>
</comment>
<protein>
    <submittedName>
        <fullName evidence="1">Uncharacterized protein</fullName>
    </submittedName>
</protein>
<keyword evidence="2" id="KW-1185">Reference proteome</keyword>
<dbReference type="AlphaFoldDB" id="A0A3N0DIQ3"/>
<organism evidence="1 2">
    <name type="scientific">Sinomicrobium pectinilyticum</name>
    <dbReference type="NCBI Taxonomy" id="1084421"/>
    <lineage>
        <taxon>Bacteria</taxon>
        <taxon>Pseudomonadati</taxon>
        <taxon>Bacteroidota</taxon>
        <taxon>Flavobacteriia</taxon>
        <taxon>Flavobacteriales</taxon>
        <taxon>Flavobacteriaceae</taxon>
        <taxon>Sinomicrobium</taxon>
    </lineage>
</organism>
<reference evidence="1 2" key="1">
    <citation type="submission" date="2018-10" db="EMBL/GenBank/DDBJ databases">
        <title>Sinomicrobium pectinilyticum sp. nov., a pectinase-producing bacterium isolated from alkaline and saline soil, and emended description of the genus Sinomicrobium.</title>
        <authorList>
            <person name="Cheng B."/>
            <person name="Li C."/>
            <person name="Lai Q."/>
            <person name="Du M."/>
            <person name="Shao Z."/>
            <person name="Xu P."/>
            <person name="Yang C."/>
        </authorList>
    </citation>
    <scope>NUCLEOTIDE SEQUENCE [LARGE SCALE GENOMIC DNA]</scope>
    <source>
        <strain evidence="1 2">5DNS001</strain>
    </source>
</reference>
<proteinExistence type="predicted"/>
<dbReference type="Proteomes" id="UP000267469">
    <property type="component" value="Unassembled WGS sequence"/>
</dbReference>